<evidence type="ECO:0000259" key="1">
    <source>
        <dbReference type="PROSITE" id="PS50835"/>
    </source>
</evidence>
<dbReference type="STRING" id="400727.A0A2T7P0D2"/>
<reference evidence="2 3" key="1">
    <citation type="submission" date="2018-04" db="EMBL/GenBank/DDBJ databases">
        <title>The genome of golden apple snail Pomacea canaliculata provides insight into stress tolerance and invasive adaptation.</title>
        <authorList>
            <person name="Liu C."/>
            <person name="Liu B."/>
            <person name="Ren Y."/>
            <person name="Zhang Y."/>
            <person name="Wang H."/>
            <person name="Li S."/>
            <person name="Jiang F."/>
            <person name="Yin L."/>
            <person name="Zhang G."/>
            <person name="Qian W."/>
            <person name="Fan W."/>
        </authorList>
    </citation>
    <scope>NUCLEOTIDE SEQUENCE [LARGE SCALE GENOMIC DNA]</scope>
    <source>
        <strain evidence="2">SZHN2017</strain>
        <tissue evidence="2">Muscle</tissue>
    </source>
</reference>
<evidence type="ECO:0000313" key="3">
    <source>
        <dbReference type="Proteomes" id="UP000245119"/>
    </source>
</evidence>
<dbReference type="Proteomes" id="UP000245119">
    <property type="component" value="Linkage Group LG7"/>
</dbReference>
<proteinExistence type="predicted"/>
<dbReference type="OrthoDB" id="6209569at2759"/>
<accession>A0A2T7P0D2</accession>
<organism evidence="2 3">
    <name type="scientific">Pomacea canaliculata</name>
    <name type="common">Golden apple snail</name>
    <dbReference type="NCBI Taxonomy" id="400727"/>
    <lineage>
        <taxon>Eukaryota</taxon>
        <taxon>Metazoa</taxon>
        <taxon>Spiralia</taxon>
        <taxon>Lophotrochozoa</taxon>
        <taxon>Mollusca</taxon>
        <taxon>Gastropoda</taxon>
        <taxon>Caenogastropoda</taxon>
        <taxon>Architaenioglossa</taxon>
        <taxon>Ampullarioidea</taxon>
        <taxon>Ampullariidae</taxon>
        <taxon>Pomacea</taxon>
    </lineage>
</organism>
<name>A0A2T7P0D2_POMCA</name>
<dbReference type="InterPro" id="IPR007110">
    <property type="entry name" value="Ig-like_dom"/>
</dbReference>
<feature type="domain" description="Ig-like" evidence="1">
    <location>
        <begin position="227"/>
        <end position="299"/>
    </location>
</feature>
<dbReference type="PROSITE" id="PS50835">
    <property type="entry name" value="IG_LIKE"/>
    <property type="match status" value="1"/>
</dbReference>
<comment type="caution">
    <text evidence="2">The sequence shown here is derived from an EMBL/GenBank/DDBJ whole genome shotgun (WGS) entry which is preliminary data.</text>
</comment>
<sequence>MSLSLCAGNVVLECDETRNFNTFTCTGFTAQQTVLSKLVYDNQIIALGSCQPLTGGTSTCIPGALSKAFHLSRTSATASSISALSGTTLSTFSEKGSLTCTSQEGNDETTCLLDYIYRASGSMCEVYFSTVSTWSVVVNCSINKTRSRRRRYSCQLRQHDQMSGTTVLLPAVQLSVTQTSPDGYVSGVCNITSFLPSEGRYTYEVFITPGNVNVSANFIGSNIIRRPAGSLTHNCPQYVTGADLNCQCAVSDLGSPPGTMQWNNTVSSQLSLKGLRTEQHGENYVCSLTWNRTVQQSLTYTLIMTYPTTCDDLISAEFSRGQRSGLGIGLRGCFS</sequence>
<protein>
    <recommendedName>
        <fullName evidence="1">Ig-like domain-containing protein</fullName>
    </recommendedName>
</protein>
<dbReference type="AlphaFoldDB" id="A0A2T7P0D2"/>
<evidence type="ECO:0000313" key="2">
    <source>
        <dbReference type="EMBL" id="PVD26871.1"/>
    </source>
</evidence>
<keyword evidence="3" id="KW-1185">Reference proteome</keyword>
<dbReference type="EMBL" id="PZQS01000007">
    <property type="protein sequence ID" value="PVD26871.1"/>
    <property type="molecule type" value="Genomic_DNA"/>
</dbReference>
<gene>
    <name evidence="2" type="ORF">C0Q70_12019</name>
</gene>